<reference evidence="12 13" key="1">
    <citation type="submission" date="2022-10" db="EMBL/GenBank/DDBJ databases">
        <title>The complete genomes of actinobacterial strains from the NBC collection.</title>
        <authorList>
            <person name="Joergensen T.S."/>
            <person name="Alvarez Arevalo M."/>
            <person name="Sterndorff E.B."/>
            <person name="Faurdal D."/>
            <person name="Vuksanovic O."/>
            <person name="Mourched A.-S."/>
            <person name="Charusanti P."/>
            <person name="Shaw S."/>
            <person name="Blin K."/>
            <person name="Weber T."/>
        </authorList>
    </citation>
    <scope>NUCLEOTIDE SEQUENCE [LARGE SCALE GENOMIC DNA]</scope>
    <source>
        <strain evidence="12 13">NBC_00319</strain>
    </source>
</reference>
<comment type="pathway">
    <text evidence="7">Carotenoid biosynthesis; staphyloxanthin biosynthesis; staphyloxanthin from farnesyl diphosphate: step 4/5.</text>
</comment>
<evidence type="ECO:0000313" key="13">
    <source>
        <dbReference type="Proteomes" id="UP001432128"/>
    </source>
</evidence>
<dbReference type="Gene3D" id="3.90.550.10">
    <property type="entry name" value="Spore Coat Polysaccharide Biosynthesis Protein SpsA, Chain A"/>
    <property type="match status" value="1"/>
</dbReference>
<evidence type="ECO:0000256" key="3">
    <source>
        <dbReference type="ARBA" id="ARBA00022676"/>
    </source>
</evidence>
<comment type="similarity">
    <text evidence="8">Belongs to the glycosyltransferase 2 family. CrtQ subfamily.</text>
</comment>
<evidence type="ECO:0000256" key="4">
    <source>
        <dbReference type="ARBA" id="ARBA00022679"/>
    </source>
</evidence>
<evidence type="ECO:0000256" key="9">
    <source>
        <dbReference type="ARBA" id="ARBA00040345"/>
    </source>
</evidence>
<keyword evidence="10" id="KW-0812">Transmembrane</keyword>
<evidence type="ECO:0000256" key="6">
    <source>
        <dbReference type="ARBA" id="ARBA00037281"/>
    </source>
</evidence>
<evidence type="ECO:0000313" key="12">
    <source>
        <dbReference type="EMBL" id="WUM20210.1"/>
    </source>
</evidence>
<name>A0AAU4K2A7_9NOCA</name>
<keyword evidence="3" id="KW-0328">Glycosyltransferase</keyword>
<dbReference type="InterPro" id="IPR001173">
    <property type="entry name" value="Glyco_trans_2-like"/>
</dbReference>
<evidence type="ECO:0000256" key="10">
    <source>
        <dbReference type="SAM" id="Phobius"/>
    </source>
</evidence>
<dbReference type="AlphaFoldDB" id="A0AAU4K2A7"/>
<comment type="subcellular location">
    <subcellularLocation>
        <location evidence="1">Cell membrane</location>
    </subcellularLocation>
</comment>
<evidence type="ECO:0000256" key="5">
    <source>
        <dbReference type="ARBA" id="ARBA00023136"/>
    </source>
</evidence>
<evidence type="ECO:0000256" key="7">
    <source>
        <dbReference type="ARBA" id="ARBA00037904"/>
    </source>
</evidence>
<evidence type="ECO:0000259" key="11">
    <source>
        <dbReference type="Pfam" id="PF00535"/>
    </source>
</evidence>
<keyword evidence="2" id="KW-1003">Cell membrane</keyword>
<proteinExistence type="inferred from homology"/>
<accession>A0AAU4K2A7</accession>
<evidence type="ECO:0000256" key="8">
    <source>
        <dbReference type="ARBA" id="ARBA00038120"/>
    </source>
</evidence>
<dbReference type="PANTHER" id="PTHR43646:SF2">
    <property type="entry name" value="GLYCOSYLTRANSFERASE 2-LIKE DOMAIN-CONTAINING PROTEIN"/>
    <property type="match status" value="1"/>
</dbReference>
<evidence type="ECO:0000256" key="1">
    <source>
        <dbReference type="ARBA" id="ARBA00004236"/>
    </source>
</evidence>
<dbReference type="PANTHER" id="PTHR43646">
    <property type="entry name" value="GLYCOSYLTRANSFERASE"/>
    <property type="match status" value="1"/>
</dbReference>
<dbReference type="EMBL" id="CP108021">
    <property type="protein sequence ID" value="WUM20210.1"/>
    <property type="molecule type" value="Genomic_DNA"/>
</dbReference>
<dbReference type="InterPro" id="IPR029044">
    <property type="entry name" value="Nucleotide-diphossugar_trans"/>
</dbReference>
<feature type="domain" description="Glycosyltransferase 2-like" evidence="11">
    <location>
        <begin position="13"/>
        <end position="124"/>
    </location>
</feature>
<keyword evidence="13" id="KW-1185">Reference proteome</keyword>
<organism evidence="12 13">
    <name type="scientific">Williamsia herbipolensis</name>
    <dbReference type="NCBI Taxonomy" id="1603258"/>
    <lineage>
        <taxon>Bacteria</taxon>
        <taxon>Bacillati</taxon>
        <taxon>Actinomycetota</taxon>
        <taxon>Actinomycetes</taxon>
        <taxon>Mycobacteriales</taxon>
        <taxon>Nocardiaceae</taxon>
        <taxon>Williamsia</taxon>
    </lineage>
</organism>
<keyword evidence="10" id="KW-1133">Transmembrane helix</keyword>
<dbReference type="GO" id="GO:0005886">
    <property type="term" value="C:plasma membrane"/>
    <property type="evidence" value="ECO:0007669"/>
    <property type="project" value="UniProtKB-SubCell"/>
</dbReference>
<dbReference type="Pfam" id="PF00535">
    <property type="entry name" value="Glycos_transf_2"/>
    <property type="match status" value="1"/>
</dbReference>
<gene>
    <name evidence="12" type="ORF">OG579_21440</name>
</gene>
<protein>
    <recommendedName>
        <fullName evidence="9">4,4'-diaponeurosporenoate glycosyltransferase</fullName>
    </recommendedName>
</protein>
<dbReference type="KEGG" id="whr:OG579_21440"/>
<sequence length="300" mass="33378">MSEAAHPSGLALSVVIPTFDEEDVVADCLDRLVAQIDQIADIVVVDNNSRDKTADIVATYVDRYPQVRMITESRQGLVFARNAGLDAATGDAIARIDSDTLVGPTWARDILDFLEADTDHEWAALCGRGEAYGLPYGDAMAGVKRRLRFVPFTSRPDASAADVRPVMVLYGSNMVLRRSTWLAVRDAVSMRRDIFEDVDTGLCVGEIGGRNAFLPHLGVGVSPRRMETGVFSFVRYMSFLPRTLFLHRRYALGVGAWILYIPWVTAVHVARLLLIRSWDPEARGFSARNLLRRRVDRVVP</sequence>
<dbReference type="RefSeq" id="WP_328857594.1">
    <property type="nucleotide sequence ID" value="NZ_CP108021.1"/>
</dbReference>
<dbReference type="CDD" id="cd00761">
    <property type="entry name" value="Glyco_tranf_GTA_type"/>
    <property type="match status" value="1"/>
</dbReference>
<dbReference type="GO" id="GO:0016757">
    <property type="term" value="F:glycosyltransferase activity"/>
    <property type="evidence" value="ECO:0007669"/>
    <property type="project" value="UniProtKB-KW"/>
</dbReference>
<comment type="function">
    <text evidence="6">Catalyzes the glycosylation of 4,4'-diaponeurosporenoate, i.e. the esterification of glucose at the C1'' position with the carboxyl group of 4,4'-diaponeurosporenic acid, to form glycosyl-4,4'-diaponeurosporenoate. This is a step in the biosynthesis of staphyloxanthin, an orange pigment present in most staphylococci strains.</text>
</comment>
<dbReference type="SUPFAM" id="SSF53448">
    <property type="entry name" value="Nucleotide-diphospho-sugar transferases"/>
    <property type="match status" value="1"/>
</dbReference>
<evidence type="ECO:0000256" key="2">
    <source>
        <dbReference type="ARBA" id="ARBA00022475"/>
    </source>
</evidence>
<keyword evidence="5 10" id="KW-0472">Membrane</keyword>
<keyword evidence="4" id="KW-0808">Transferase</keyword>
<feature type="transmembrane region" description="Helical" evidence="10">
    <location>
        <begin position="250"/>
        <end position="274"/>
    </location>
</feature>
<dbReference type="Proteomes" id="UP001432128">
    <property type="component" value="Chromosome"/>
</dbReference>